<keyword evidence="6" id="KW-1185">Reference proteome</keyword>
<dbReference type="InterPro" id="IPR016181">
    <property type="entry name" value="Acyl_CoA_acyltransferase"/>
</dbReference>
<dbReference type="Pfam" id="PF00583">
    <property type="entry name" value="Acetyltransf_1"/>
    <property type="match status" value="1"/>
</dbReference>
<evidence type="ECO:0000313" key="6">
    <source>
        <dbReference type="Proteomes" id="UP001500879"/>
    </source>
</evidence>
<comment type="caution">
    <text evidence="5">The sequence shown here is derived from an EMBL/GenBank/DDBJ whole genome shotgun (WGS) entry which is preliminary data.</text>
</comment>
<feature type="compositionally biased region" description="Basic and acidic residues" evidence="3">
    <location>
        <begin position="143"/>
        <end position="157"/>
    </location>
</feature>
<dbReference type="CDD" id="cd04301">
    <property type="entry name" value="NAT_SF"/>
    <property type="match status" value="1"/>
</dbReference>
<evidence type="ECO:0000259" key="4">
    <source>
        <dbReference type="PROSITE" id="PS51186"/>
    </source>
</evidence>
<dbReference type="EMBL" id="BAAABX010000031">
    <property type="protein sequence ID" value="GAA0405669.1"/>
    <property type="molecule type" value="Genomic_DNA"/>
</dbReference>
<dbReference type="PANTHER" id="PTHR43877">
    <property type="entry name" value="AMINOALKYLPHOSPHONATE N-ACETYLTRANSFERASE-RELATED-RELATED"/>
    <property type="match status" value="1"/>
</dbReference>
<protein>
    <submittedName>
        <fullName evidence="5">GNAT family N-acetyltransferase</fullName>
    </submittedName>
</protein>
<accession>A0ABN0YQT3</accession>
<evidence type="ECO:0000256" key="1">
    <source>
        <dbReference type="ARBA" id="ARBA00022679"/>
    </source>
</evidence>
<keyword evidence="1" id="KW-0808">Transferase</keyword>
<dbReference type="InterPro" id="IPR000182">
    <property type="entry name" value="GNAT_dom"/>
</dbReference>
<evidence type="ECO:0000256" key="2">
    <source>
        <dbReference type="ARBA" id="ARBA00023315"/>
    </source>
</evidence>
<evidence type="ECO:0000313" key="5">
    <source>
        <dbReference type="EMBL" id="GAA0405669.1"/>
    </source>
</evidence>
<keyword evidence="2" id="KW-0012">Acyltransferase</keyword>
<dbReference type="Gene3D" id="3.40.630.30">
    <property type="match status" value="1"/>
</dbReference>
<feature type="domain" description="N-acetyltransferase" evidence="4">
    <location>
        <begin position="4"/>
        <end position="160"/>
    </location>
</feature>
<proteinExistence type="predicted"/>
<dbReference type="PROSITE" id="PS51186">
    <property type="entry name" value="GNAT"/>
    <property type="match status" value="1"/>
</dbReference>
<sequence length="171" mass="18770">MTDITVRLLPPEDWRLYRSVRLAALADAPYAFCSTWSGESAFPEEKWQERLAGRNTFLAEDDGRPCGLVSVLPGGPRTAELVSMWVAPGARGRGAADLLVGAALAWAAGRDLTGLRLWVTEGNDPAERLYERHGFRRTGKVQSVREGEDSREFEMARETAAVPPGKGRASR</sequence>
<dbReference type="SUPFAM" id="SSF55729">
    <property type="entry name" value="Acyl-CoA N-acyltransferases (Nat)"/>
    <property type="match status" value="1"/>
</dbReference>
<dbReference type="Proteomes" id="UP001500879">
    <property type="component" value="Unassembled WGS sequence"/>
</dbReference>
<evidence type="ECO:0000256" key="3">
    <source>
        <dbReference type="SAM" id="MobiDB-lite"/>
    </source>
</evidence>
<dbReference type="RefSeq" id="WP_344023874.1">
    <property type="nucleotide sequence ID" value="NZ_BAAABX010000031.1"/>
</dbReference>
<reference evidence="5 6" key="1">
    <citation type="journal article" date="2019" name="Int. J. Syst. Evol. Microbiol.">
        <title>The Global Catalogue of Microorganisms (GCM) 10K type strain sequencing project: providing services to taxonomists for standard genome sequencing and annotation.</title>
        <authorList>
            <consortium name="The Broad Institute Genomics Platform"/>
            <consortium name="The Broad Institute Genome Sequencing Center for Infectious Disease"/>
            <person name="Wu L."/>
            <person name="Ma J."/>
        </authorList>
    </citation>
    <scope>NUCLEOTIDE SEQUENCE [LARGE SCALE GENOMIC DNA]</scope>
    <source>
        <strain evidence="5 6">JCM 4788</strain>
    </source>
</reference>
<organism evidence="5 6">
    <name type="scientific">Streptomyces luteireticuli</name>
    <dbReference type="NCBI Taxonomy" id="173858"/>
    <lineage>
        <taxon>Bacteria</taxon>
        <taxon>Bacillati</taxon>
        <taxon>Actinomycetota</taxon>
        <taxon>Actinomycetes</taxon>
        <taxon>Kitasatosporales</taxon>
        <taxon>Streptomycetaceae</taxon>
        <taxon>Streptomyces</taxon>
    </lineage>
</organism>
<dbReference type="InterPro" id="IPR050832">
    <property type="entry name" value="Bact_Acetyltransf"/>
</dbReference>
<gene>
    <name evidence="5" type="ORF">GCM10010357_28280</name>
</gene>
<feature type="region of interest" description="Disordered" evidence="3">
    <location>
        <begin position="141"/>
        <end position="171"/>
    </location>
</feature>
<name>A0ABN0YQT3_9ACTN</name>